<proteinExistence type="predicted"/>
<feature type="domain" description="Hemerythrin-like" evidence="1">
    <location>
        <begin position="9"/>
        <end position="124"/>
    </location>
</feature>
<gene>
    <name evidence="2" type="ORF">NGTWS1702_12890</name>
</gene>
<evidence type="ECO:0000259" key="1">
    <source>
        <dbReference type="Pfam" id="PF01814"/>
    </source>
</evidence>
<protein>
    <submittedName>
        <fullName evidence="2">Hemerythrin</fullName>
    </submittedName>
</protein>
<accession>A0ABQ4V9Y0</accession>
<organism evidence="2 3">
    <name type="scientific">Mycolicibacterium cyprinidarum</name>
    <dbReference type="NCBI Taxonomy" id="2860311"/>
    <lineage>
        <taxon>Bacteria</taxon>
        <taxon>Bacillati</taxon>
        <taxon>Actinomycetota</taxon>
        <taxon>Actinomycetes</taxon>
        <taxon>Mycobacteriales</taxon>
        <taxon>Mycobacteriaceae</taxon>
        <taxon>Mycolicibacterium</taxon>
    </lineage>
</organism>
<sequence>MPDEALSVALEREHREIDSGIASFVEMLDEGSVQHEPLLLAMDALRRHIYAEETFLFPPIRKAGLVMPVFVMMREHGQLWRTMDVLAGQLADGADTAQLRLTCSQLLGQLDQHNAKEEPVIYPHADTDLPAPVNSELAKFLETGQTPASWVCQQAVQ</sequence>
<dbReference type="Pfam" id="PF01814">
    <property type="entry name" value="Hemerythrin"/>
    <property type="match status" value="1"/>
</dbReference>
<name>A0ABQ4V9Y0_9MYCO</name>
<keyword evidence="3" id="KW-1185">Reference proteome</keyword>
<evidence type="ECO:0000313" key="3">
    <source>
        <dbReference type="Proteomes" id="UP001060504"/>
    </source>
</evidence>
<evidence type="ECO:0000313" key="2">
    <source>
        <dbReference type="EMBL" id="GJF13087.1"/>
    </source>
</evidence>
<dbReference type="Proteomes" id="UP001060504">
    <property type="component" value="Unassembled WGS sequence"/>
</dbReference>
<reference evidence="2 3" key="1">
    <citation type="submission" date="2021-08" db="EMBL/GenBank/DDBJ databases">
        <title>Draft genome sequence of Mycolicibacterium sp. NGTWS1702 strain.</title>
        <authorList>
            <person name="Matsumoto M."/>
            <person name="Tang B.C.C."/>
            <person name="Machida Y."/>
            <person name="Matoyama H."/>
            <person name="Kishihara T."/>
            <person name="Sato S."/>
            <person name="Kondo I."/>
            <person name="Sano M."/>
            <person name="Kato G."/>
        </authorList>
    </citation>
    <scope>NUCLEOTIDE SEQUENCE [LARGE SCALE GENOMIC DNA]</scope>
    <source>
        <strain evidence="2 3">NGTWSNA01</strain>
    </source>
</reference>
<comment type="caution">
    <text evidence="2">The sequence shown here is derived from an EMBL/GenBank/DDBJ whole genome shotgun (WGS) entry which is preliminary data.</text>
</comment>
<dbReference type="EMBL" id="BPRH01001364">
    <property type="protein sequence ID" value="GJF13087.1"/>
    <property type="molecule type" value="Genomic_DNA"/>
</dbReference>
<dbReference type="InterPro" id="IPR012312">
    <property type="entry name" value="Hemerythrin-like"/>
</dbReference>
<dbReference type="Gene3D" id="1.20.120.520">
    <property type="entry name" value="nmb1532 protein domain like"/>
    <property type="match status" value="1"/>
</dbReference>